<dbReference type="Gramene" id="Zm00001eb335310_T001">
    <property type="protein sequence ID" value="Zm00001eb335310_P001"/>
    <property type="gene ID" value="Zm00001eb335310"/>
</dbReference>
<proteinExistence type="predicted"/>
<evidence type="ECO:0000256" key="1">
    <source>
        <dbReference type="SAM" id="MobiDB-lite"/>
    </source>
</evidence>
<evidence type="ECO:0000313" key="2">
    <source>
        <dbReference type="EnsemblPlants" id="Zm00001eb335310_P001"/>
    </source>
</evidence>
<protein>
    <submittedName>
        <fullName evidence="2">Uncharacterized protein</fullName>
    </submittedName>
</protein>
<reference evidence="2" key="2">
    <citation type="submission" date="2019-07" db="EMBL/GenBank/DDBJ databases">
        <authorList>
            <person name="Seetharam A."/>
            <person name="Woodhouse M."/>
            <person name="Cannon E."/>
        </authorList>
    </citation>
    <scope>NUCLEOTIDE SEQUENCE [LARGE SCALE GENOMIC DNA]</scope>
    <source>
        <strain evidence="2">cv. B73</strain>
    </source>
</reference>
<reference evidence="2" key="3">
    <citation type="submission" date="2021-05" db="UniProtKB">
        <authorList>
            <consortium name="EnsemblPlants"/>
        </authorList>
    </citation>
    <scope>IDENTIFICATION</scope>
    <source>
        <strain evidence="2">cv. B73</strain>
    </source>
</reference>
<dbReference type="AlphaFoldDB" id="A0A804QLB6"/>
<name>A0A804QLB6_MAIZE</name>
<dbReference type="InParanoid" id="A0A804QLB6"/>
<dbReference type="Proteomes" id="UP000007305">
    <property type="component" value="Chromosome 8"/>
</dbReference>
<feature type="region of interest" description="Disordered" evidence="1">
    <location>
        <begin position="23"/>
        <end position="61"/>
    </location>
</feature>
<reference evidence="3" key="1">
    <citation type="journal article" date="2009" name="Science">
        <title>The B73 maize genome: complexity, diversity, and dynamics.</title>
        <authorList>
            <person name="Schnable P.S."/>
            <person name="Ware D."/>
            <person name="Fulton R.S."/>
            <person name="Stein J.C."/>
            <person name="Wei F."/>
            <person name="Pasternak S."/>
            <person name="Liang C."/>
            <person name="Zhang J."/>
            <person name="Fulton L."/>
            <person name="Graves T.A."/>
            <person name="Minx P."/>
            <person name="Reily A.D."/>
            <person name="Courtney L."/>
            <person name="Kruchowski S.S."/>
            <person name="Tomlinson C."/>
            <person name="Strong C."/>
            <person name="Delehaunty K."/>
            <person name="Fronick C."/>
            <person name="Courtney B."/>
            <person name="Rock S.M."/>
            <person name="Belter E."/>
            <person name="Du F."/>
            <person name="Kim K."/>
            <person name="Abbott R.M."/>
            <person name="Cotton M."/>
            <person name="Levy A."/>
            <person name="Marchetto P."/>
            <person name="Ochoa K."/>
            <person name="Jackson S.M."/>
            <person name="Gillam B."/>
            <person name="Chen W."/>
            <person name="Yan L."/>
            <person name="Higginbotham J."/>
            <person name="Cardenas M."/>
            <person name="Waligorski J."/>
            <person name="Applebaum E."/>
            <person name="Phelps L."/>
            <person name="Falcone J."/>
            <person name="Kanchi K."/>
            <person name="Thane T."/>
            <person name="Scimone A."/>
            <person name="Thane N."/>
            <person name="Henke J."/>
            <person name="Wang T."/>
            <person name="Ruppert J."/>
            <person name="Shah N."/>
            <person name="Rotter K."/>
            <person name="Hodges J."/>
            <person name="Ingenthron E."/>
            <person name="Cordes M."/>
            <person name="Kohlberg S."/>
            <person name="Sgro J."/>
            <person name="Delgado B."/>
            <person name="Mead K."/>
            <person name="Chinwalla A."/>
            <person name="Leonard S."/>
            <person name="Crouse K."/>
            <person name="Collura K."/>
            <person name="Kudrna D."/>
            <person name="Currie J."/>
            <person name="He R."/>
            <person name="Angelova A."/>
            <person name="Rajasekar S."/>
            <person name="Mueller T."/>
            <person name="Lomeli R."/>
            <person name="Scara G."/>
            <person name="Ko A."/>
            <person name="Delaney K."/>
            <person name="Wissotski M."/>
            <person name="Lopez G."/>
            <person name="Campos D."/>
            <person name="Braidotti M."/>
            <person name="Ashley E."/>
            <person name="Golser W."/>
            <person name="Kim H."/>
            <person name="Lee S."/>
            <person name="Lin J."/>
            <person name="Dujmic Z."/>
            <person name="Kim W."/>
            <person name="Talag J."/>
            <person name="Zuccolo A."/>
            <person name="Fan C."/>
            <person name="Sebastian A."/>
            <person name="Kramer M."/>
            <person name="Spiegel L."/>
            <person name="Nascimento L."/>
            <person name="Zutavern T."/>
            <person name="Miller B."/>
            <person name="Ambroise C."/>
            <person name="Muller S."/>
            <person name="Spooner W."/>
            <person name="Narechania A."/>
            <person name="Ren L."/>
            <person name="Wei S."/>
            <person name="Kumari S."/>
            <person name="Faga B."/>
            <person name="Levy M.J."/>
            <person name="McMahan L."/>
            <person name="Van Buren P."/>
            <person name="Vaughn M.W."/>
            <person name="Ying K."/>
            <person name="Yeh C.-T."/>
            <person name="Emrich S.J."/>
            <person name="Jia Y."/>
            <person name="Kalyanaraman A."/>
            <person name="Hsia A.-P."/>
            <person name="Barbazuk W.B."/>
            <person name="Baucom R.S."/>
            <person name="Brutnell T.P."/>
            <person name="Carpita N.C."/>
            <person name="Chaparro C."/>
            <person name="Chia J.-M."/>
            <person name="Deragon J.-M."/>
            <person name="Estill J.C."/>
            <person name="Fu Y."/>
            <person name="Jeddeloh J.A."/>
            <person name="Han Y."/>
            <person name="Lee H."/>
            <person name="Li P."/>
            <person name="Lisch D.R."/>
            <person name="Liu S."/>
            <person name="Liu Z."/>
            <person name="Nagel D.H."/>
            <person name="McCann M.C."/>
            <person name="SanMiguel P."/>
            <person name="Myers A.M."/>
            <person name="Nettleton D."/>
            <person name="Nguyen J."/>
            <person name="Penning B.W."/>
            <person name="Ponnala L."/>
            <person name="Schneider K.L."/>
            <person name="Schwartz D.C."/>
            <person name="Sharma A."/>
            <person name="Soderlund C."/>
            <person name="Springer N.M."/>
            <person name="Sun Q."/>
            <person name="Wang H."/>
            <person name="Waterman M."/>
            <person name="Westerman R."/>
            <person name="Wolfgruber T.K."/>
            <person name="Yang L."/>
            <person name="Yu Y."/>
            <person name="Zhang L."/>
            <person name="Zhou S."/>
            <person name="Zhu Q."/>
            <person name="Bennetzen J.L."/>
            <person name="Dawe R.K."/>
            <person name="Jiang J."/>
            <person name="Jiang N."/>
            <person name="Presting G.G."/>
            <person name="Wessler S.R."/>
            <person name="Aluru S."/>
            <person name="Martienssen R.A."/>
            <person name="Clifton S.W."/>
            <person name="McCombie W.R."/>
            <person name="Wing R.A."/>
            <person name="Wilson R.K."/>
        </authorList>
    </citation>
    <scope>NUCLEOTIDE SEQUENCE [LARGE SCALE GENOMIC DNA]</scope>
    <source>
        <strain evidence="3">cv. B73</strain>
    </source>
</reference>
<dbReference type="EnsemblPlants" id="Zm00001eb335310_T001">
    <property type="protein sequence ID" value="Zm00001eb335310_P001"/>
    <property type="gene ID" value="Zm00001eb335310"/>
</dbReference>
<keyword evidence="3" id="KW-1185">Reference proteome</keyword>
<evidence type="ECO:0000313" key="3">
    <source>
        <dbReference type="Proteomes" id="UP000007305"/>
    </source>
</evidence>
<accession>A0A804QLB6</accession>
<organism evidence="2 3">
    <name type="scientific">Zea mays</name>
    <name type="common">Maize</name>
    <dbReference type="NCBI Taxonomy" id="4577"/>
    <lineage>
        <taxon>Eukaryota</taxon>
        <taxon>Viridiplantae</taxon>
        <taxon>Streptophyta</taxon>
        <taxon>Embryophyta</taxon>
        <taxon>Tracheophyta</taxon>
        <taxon>Spermatophyta</taxon>
        <taxon>Magnoliopsida</taxon>
        <taxon>Liliopsida</taxon>
        <taxon>Poales</taxon>
        <taxon>Poaceae</taxon>
        <taxon>PACMAD clade</taxon>
        <taxon>Panicoideae</taxon>
        <taxon>Andropogonodae</taxon>
        <taxon>Andropogoneae</taxon>
        <taxon>Tripsacinae</taxon>
        <taxon>Zea</taxon>
    </lineage>
</organism>
<sequence length="129" mass="14237">MNCGFFPTNDALPKTLDALLSPRSRTEHMRLPSPAAEMPPSTRGFLPHQRRPFSPTRCGGRDERTALAEIPRRFDSPVVLATKARRFSFPLTKTAEIVEALHSYSIFLGLFLASVVRKIGGVLSSVVPC</sequence>